<evidence type="ECO:0000313" key="2">
    <source>
        <dbReference type="Proteomes" id="UP000032611"/>
    </source>
</evidence>
<dbReference type="HOGENOM" id="CLU_017816_0_0_5"/>
<dbReference type="Proteomes" id="UP000032611">
    <property type="component" value="Chromosome"/>
</dbReference>
<sequence length="832" mass="92619">MMAQQPKNGAMRRPLPNGTPVCYWHVSAIAQEEYNVPDATMSGHMDAQFFLTKEKNFIPHEYPCRTQFVSERRGKRPLIVEKQRPGRIWTPFGSPRVDLSGFWFRATAVSAWAETRIEAKTAGTATLKLSCCGGAILFVNGEEAGFMSVYQRNFETDQAFEVELKAGLNEIAVFFDDLAERDARYFFELDYCDGPEAVVSLDVPCESGLADEIESMLETMHFEQPAYSSGTVAFHCPQTVSRDLDVEILVAGDFLAEEHDTFTTRLPAGSERLVVGDVSSFHSDFRHFEVRLSAGGLTLSRPFTVEIARCEDQGAPPESLDGRIDEALRHVAENGYADAISALARLGLGLGDAETEAMIEASLPKIENCHDCADFHLVPLLFGRIRYGDLISEAIRARIDAATLNFRYWLDEPGNDVQWYYSENHALLFHTAAYLAGHFHADKMFVRANVTGAEQSERGAARLRDWFDHFEKWEMAEFNSVPYFPIDLKGLTTLYALAHDEDIRERAGKAILRLISVVAASAHHGTLTAAQGRSYEHTLMAARTSELSAMARVLWGLGNYGRTFQTLPQFLLCLRDFGLSIPESDRDKARLAGGAHQEWTFSQGENRFAHLYHYKTAETAMGSLARYRWGEWGYQETVLQLRIGRNPDAQIWVNHPGEVIHCGFGRPSYWGGCGALPRVHQYRNLAVVLFETHEGQPDFSHIWFPARAFDETVAAPSLACARSGDGFVMVSGTAPLEPIENGPTAGMEIRQTGRRTAWLFRLAESGEVEGGLADFRQRFEALAYALAEDGTITVDDPDYGAVAFGTDGTIAAEGRSLNPADWTIEGTIRSFD</sequence>
<dbReference type="EMBL" id="CP010803">
    <property type="protein sequence ID" value="AJY45130.1"/>
    <property type="molecule type" value="Genomic_DNA"/>
</dbReference>
<name>A0A0D5LME2_MAREN</name>
<keyword evidence="2" id="KW-1185">Reference proteome</keyword>
<protein>
    <submittedName>
        <fullName evidence="1">Uncharacterized protein</fullName>
    </submittedName>
</protein>
<dbReference type="STRING" id="1486262.TM49_04565"/>
<gene>
    <name evidence="1" type="ORF">TM49_04565</name>
</gene>
<reference evidence="1 2" key="1">
    <citation type="journal article" date="2015" name="Genome Announc.">
        <title>Complete genome sequence of Martelella endophytica YC6887, which has antifungal activity associated with a halophyte.</title>
        <authorList>
            <person name="Khan A."/>
            <person name="Khan H."/>
            <person name="Chung E.J."/>
            <person name="Hossain M.T."/>
            <person name="Chung Y.R."/>
        </authorList>
    </citation>
    <scope>NUCLEOTIDE SEQUENCE [LARGE SCALE GENOMIC DNA]</scope>
    <source>
        <strain evidence="1">YC6887</strain>
    </source>
</reference>
<evidence type="ECO:0000313" key="1">
    <source>
        <dbReference type="EMBL" id="AJY45130.1"/>
    </source>
</evidence>
<organism evidence="1 2">
    <name type="scientific">Martelella endophytica</name>
    <dbReference type="NCBI Taxonomy" id="1486262"/>
    <lineage>
        <taxon>Bacteria</taxon>
        <taxon>Pseudomonadati</taxon>
        <taxon>Pseudomonadota</taxon>
        <taxon>Alphaproteobacteria</taxon>
        <taxon>Hyphomicrobiales</taxon>
        <taxon>Aurantimonadaceae</taxon>
        <taxon>Martelella</taxon>
    </lineage>
</organism>
<dbReference type="PATRIC" id="fig|1486262.3.peg.934"/>
<dbReference type="AlphaFoldDB" id="A0A0D5LME2"/>
<accession>A0A0D5LME2</accession>
<proteinExistence type="predicted"/>
<dbReference type="KEGG" id="mey:TM49_04565"/>